<name>A0A3P7NK52_9BILA</name>
<dbReference type="Proteomes" id="UP000271098">
    <property type="component" value="Unassembled WGS sequence"/>
</dbReference>
<evidence type="ECO:0000313" key="2">
    <source>
        <dbReference type="Proteomes" id="UP000271098"/>
    </source>
</evidence>
<dbReference type="AlphaFoldDB" id="A0A3P7NK52"/>
<proteinExistence type="predicted"/>
<organism evidence="1 2">
    <name type="scientific">Gongylonema pulchrum</name>
    <dbReference type="NCBI Taxonomy" id="637853"/>
    <lineage>
        <taxon>Eukaryota</taxon>
        <taxon>Metazoa</taxon>
        <taxon>Ecdysozoa</taxon>
        <taxon>Nematoda</taxon>
        <taxon>Chromadorea</taxon>
        <taxon>Rhabditida</taxon>
        <taxon>Spirurina</taxon>
        <taxon>Spiruromorpha</taxon>
        <taxon>Spiruroidea</taxon>
        <taxon>Gongylonematidae</taxon>
        <taxon>Gongylonema</taxon>
    </lineage>
</organism>
<keyword evidence="2" id="KW-1185">Reference proteome</keyword>
<sequence>MYAKLTELEQKVADGMQLPVGAAEFAEKARNSKLEETLQTKETILNSLKKEAKTSMLILEQNIGVENLEEEFRKVYFLLIFCWWS</sequence>
<protein>
    <submittedName>
        <fullName evidence="1">Uncharacterized protein</fullName>
    </submittedName>
</protein>
<gene>
    <name evidence="1" type="ORF">GPUH_LOCUS24732</name>
</gene>
<accession>A0A3P7NK52</accession>
<dbReference type="OrthoDB" id="5917859at2759"/>
<dbReference type="EMBL" id="UYRT01102295">
    <property type="protein sequence ID" value="VDN43254.1"/>
    <property type="molecule type" value="Genomic_DNA"/>
</dbReference>
<evidence type="ECO:0000313" key="1">
    <source>
        <dbReference type="EMBL" id="VDN43254.1"/>
    </source>
</evidence>
<reference evidence="1 2" key="1">
    <citation type="submission" date="2018-11" db="EMBL/GenBank/DDBJ databases">
        <authorList>
            <consortium name="Pathogen Informatics"/>
        </authorList>
    </citation>
    <scope>NUCLEOTIDE SEQUENCE [LARGE SCALE GENOMIC DNA]</scope>
</reference>